<accession>A0A0F7SNS2</accession>
<evidence type="ECO:0000256" key="2">
    <source>
        <dbReference type="ARBA" id="ARBA00009825"/>
    </source>
</evidence>
<evidence type="ECO:0000256" key="3">
    <source>
        <dbReference type="ARBA" id="ARBA00022692"/>
    </source>
</evidence>
<dbReference type="Pfam" id="PF05251">
    <property type="entry name" value="Ost5"/>
    <property type="match status" value="1"/>
</dbReference>
<dbReference type="AlphaFoldDB" id="A0A0F7SNS2"/>
<keyword evidence="3 6" id="KW-0812">Transmembrane</keyword>
<sequence length="82" mass="8463">MPSQAYLALQSVHSNSVPFVPPVPTWALGPLATVTLSIAFIGSFYFSTIKKNPVQEVGTALVASSLTGLGIVALFCAVGVNV</sequence>
<evidence type="ECO:0000256" key="4">
    <source>
        <dbReference type="ARBA" id="ARBA00022989"/>
    </source>
</evidence>
<feature type="transmembrane region" description="Helical" evidence="6">
    <location>
        <begin position="58"/>
        <end position="80"/>
    </location>
</feature>
<keyword evidence="4 6" id="KW-1133">Transmembrane helix</keyword>
<comment type="subunit">
    <text evidence="6">Component of the oligosaccharyltransferase (OST) complex.</text>
</comment>
<comment type="function">
    <text evidence="6">Subunit of the oligosaccharyl transferase (OST) complex that catalyzes the initial transfer of a defined glycan (Glc(3)Man(9)GlcNAc(2) in eukaryotes) from the lipid carrier dolichol-pyrophosphate to an asparagine residue within an Asn-X-Ser/Thr consensus motif in nascent polypeptide chains, the first step in protein N-glycosylation. N-glycosylation occurs cotranslationally and the complex associates with the Sec61 complex at the channel-forming translocon complex that mediates protein translocation across the endoplasmic reticulum (ER). All subunits are required for a maximal enzyme activity.</text>
</comment>
<dbReference type="GO" id="GO:0008250">
    <property type="term" value="C:oligosaccharyltransferase complex"/>
    <property type="evidence" value="ECO:0007669"/>
    <property type="project" value="UniProtKB-UniRule"/>
</dbReference>
<feature type="transmembrane region" description="Helical" evidence="6">
    <location>
        <begin position="26"/>
        <end position="46"/>
    </location>
</feature>
<dbReference type="EMBL" id="LN483124">
    <property type="protein sequence ID" value="CED82255.1"/>
    <property type="molecule type" value="Genomic_DNA"/>
</dbReference>
<keyword evidence="5 6" id="KW-0472">Membrane</keyword>
<comment type="subcellular location">
    <subcellularLocation>
        <location evidence="1 6">Membrane</location>
        <topology evidence="1 6">Multi-pass membrane protein</topology>
    </subcellularLocation>
</comment>
<name>A0A0F7SNS2_PHARH</name>
<dbReference type="InterPro" id="IPR007915">
    <property type="entry name" value="TMEM258/Ost5"/>
</dbReference>
<reference evidence="7" key="1">
    <citation type="submission" date="2014-08" db="EMBL/GenBank/DDBJ databases">
        <authorList>
            <person name="Sharma Rahul"/>
            <person name="Thines Marco"/>
        </authorList>
    </citation>
    <scope>NUCLEOTIDE SEQUENCE</scope>
</reference>
<evidence type="ECO:0000313" key="7">
    <source>
        <dbReference type="EMBL" id="CED82255.1"/>
    </source>
</evidence>
<protein>
    <recommendedName>
        <fullName evidence="6">Dolichyl-diphosphooligosaccharide-protein glycosyltransferase subunit OST5</fullName>
    </recommendedName>
</protein>
<evidence type="ECO:0000256" key="5">
    <source>
        <dbReference type="ARBA" id="ARBA00023136"/>
    </source>
</evidence>
<evidence type="ECO:0000256" key="1">
    <source>
        <dbReference type="ARBA" id="ARBA00004141"/>
    </source>
</evidence>
<dbReference type="GO" id="GO:0006487">
    <property type="term" value="P:protein N-linked glycosylation"/>
    <property type="evidence" value="ECO:0007669"/>
    <property type="project" value="UniProtKB-UniRule"/>
</dbReference>
<organism evidence="7">
    <name type="scientific">Phaffia rhodozyma</name>
    <name type="common">Yeast</name>
    <name type="synonym">Xanthophyllomyces dendrorhous</name>
    <dbReference type="NCBI Taxonomy" id="264483"/>
    <lineage>
        <taxon>Eukaryota</taxon>
        <taxon>Fungi</taxon>
        <taxon>Dikarya</taxon>
        <taxon>Basidiomycota</taxon>
        <taxon>Agaricomycotina</taxon>
        <taxon>Tremellomycetes</taxon>
        <taxon>Cystofilobasidiales</taxon>
        <taxon>Mrakiaceae</taxon>
        <taxon>Phaffia</taxon>
    </lineage>
</organism>
<evidence type="ECO:0000256" key="6">
    <source>
        <dbReference type="RuleBase" id="RU367008"/>
    </source>
</evidence>
<comment type="similarity">
    <text evidence="2 6">Belongs to the OST5 family.</text>
</comment>
<proteinExistence type="inferred from homology"/>